<dbReference type="InterPro" id="IPR013328">
    <property type="entry name" value="6PGD_dom2"/>
</dbReference>
<sequence length="349" mass="37754">MLRSLIRLGAATRVVRIQCPSFSTSAVSNANVGVIGAGQVGRAVALGLLRGGHSVSVTDPSTLNAKELTEKGAKWVDTASEVVAGKEVVITALPAPPHIRQVMEEEGVLFKIKEGACWIDHTTTDADETKRLAIIAQDRGLKMLEAPLTGGLELLKAGLMTVFVGGDTEDMKKYEPLIRSYTDTVLYMGPIGSASVVKVISNMLCAVHMVVAGESAMIAKRHGINLQAFFDGIRASAGNSFVFETEAPLMFNGSFDPGFKIALHCKDLDLGRKLAFDAKVPIEVLGLVEQIYRRAMHKYGEDAGSSHPPKLLEDDLKEPLRQEGYDNWYYTIEKVQGGGIAVVHKFDNK</sequence>
<dbReference type="KEGG" id="lak:106159375"/>
<dbReference type="Pfam" id="PF03446">
    <property type="entry name" value="NAD_binding_2"/>
    <property type="match status" value="1"/>
</dbReference>
<dbReference type="InterPro" id="IPR029752">
    <property type="entry name" value="D-isomer_DH_CS1"/>
</dbReference>
<evidence type="ECO:0000313" key="4">
    <source>
        <dbReference type="RefSeq" id="XP_013391099.1"/>
    </source>
</evidence>
<protein>
    <submittedName>
        <fullName evidence="4">Uncharacterized protein LOC106159375</fullName>
    </submittedName>
</protein>
<gene>
    <name evidence="4" type="primary">LOC106159375</name>
</gene>
<dbReference type="AlphaFoldDB" id="A0A1S3I178"/>
<dbReference type="STRING" id="7574.A0A1S3I178"/>
<dbReference type="PANTHER" id="PTHR22981:SF84">
    <property type="entry name" value="3-HYDROXYISOBUTYRATE DEHYDROGENASE"/>
    <property type="match status" value="1"/>
</dbReference>
<name>A0A1S3I178_LINAN</name>
<accession>A0A1S3I178</accession>
<organism evidence="3 4">
    <name type="scientific">Lingula anatina</name>
    <name type="common">Brachiopod</name>
    <name type="synonym">Lingula unguis</name>
    <dbReference type="NCBI Taxonomy" id="7574"/>
    <lineage>
        <taxon>Eukaryota</taxon>
        <taxon>Metazoa</taxon>
        <taxon>Spiralia</taxon>
        <taxon>Lophotrochozoa</taxon>
        <taxon>Brachiopoda</taxon>
        <taxon>Linguliformea</taxon>
        <taxon>Lingulata</taxon>
        <taxon>Lingulida</taxon>
        <taxon>Linguloidea</taxon>
        <taxon>Lingulidae</taxon>
        <taxon>Lingula</taxon>
    </lineage>
</organism>
<dbReference type="RefSeq" id="XP_013391099.1">
    <property type="nucleotide sequence ID" value="XM_013535645.1"/>
</dbReference>
<dbReference type="PANTHER" id="PTHR22981">
    <property type="entry name" value="3-HYDROXYISOBUTYRATE DEHYDROGENASE-RELATED"/>
    <property type="match status" value="1"/>
</dbReference>
<keyword evidence="3" id="KW-1185">Reference proteome</keyword>
<evidence type="ECO:0000313" key="3">
    <source>
        <dbReference type="Proteomes" id="UP000085678"/>
    </source>
</evidence>
<feature type="domain" description="6-phosphogluconate dehydrogenase NADP-binding" evidence="1">
    <location>
        <begin position="31"/>
        <end position="189"/>
    </location>
</feature>
<dbReference type="PROSITE" id="PS00065">
    <property type="entry name" value="D_2_HYDROXYACID_DH_1"/>
    <property type="match status" value="1"/>
</dbReference>
<dbReference type="GeneID" id="106159375"/>
<dbReference type="GO" id="GO:0051287">
    <property type="term" value="F:NAD binding"/>
    <property type="evidence" value="ECO:0007669"/>
    <property type="project" value="InterPro"/>
</dbReference>
<dbReference type="SUPFAM" id="SSF51735">
    <property type="entry name" value="NAD(P)-binding Rossmann-fold domains"/>
    <property type="match status" value="1"/>
</dbReference>
<evidence type="ECO:0000259" key="2">
    <source>
        <dbReference type="Pfam" id="PF14833"/>
    </source>
</evidence>
<dbReference type="InterPro" id="IPR006115">
    <property type="entry name" value="6PGDH_NADP-bd"/>
</dbReference>
<dbReference type="InterPro" id="IPR036291">
    <property type="entry name" value="NAD(P)-bd_dom_sf"/>
</dbReference>
<dbReference type="Gene3D" id="1.10.1040.10">
    <property type="entry name" value="N-(1-d-carboxylethyl)-l-norvaline Dehydrogenase, domain 2"/>
    <property type="match status" value="1"/>
</dbReference>
<feature type="domain" description="3-hydroxyisobutyrate dehydrogenase-like NAD-binding" evidence="2">
    <location>
        <begin position="192"/>
        <end position="307"/>
    </location>
</feature>
<dbReference type="InParanoid" id="A0A1S3I178"/>
<proteinExistence type="predicted"/>
<dbReference type="SUPFAM" id="SSF48179">
    <property type="entry name" value="6-phosphogluconate dehydrogenase C-terminal domain-like"/>
    <property type="match status" value="1"/>
</dbReference>
<dbReference type="GO" id="GO:0006574">
    <property type="term" value="P:L-valine catabolic process"/>
    <property type="evidence" value="ECO:0007669"/>
    <property type="project" value="TreeGrafter"/>
</dbReference>
<dbReference type="Gene3D" id="3.40.50.720">
    <property type="entry name" value="NAD(P)-binding Rossmann-like Domain"/>
    <property type="match status" value="1"/>
</dbReference>
<dbReference type="GO" id="GO:0050661">
    <property type="term" value="F:NADP binding"/>
    <property type="evidence" value="ECO:0007669"/>
    <property type="project" value="InterPro"/>
</dbReference>
<dbReference type="GO" id="GO:0008442">
    <property type="term" value="F:3-hydroxyisobutyrate dehydrogenase activity"/>
    <property type="evidence" value="ECO:0007669"/>
    <property type="project" value="TreeGrafter"/>
</dbReference>
<evidence type="ECO:0000259" key="1">
    <source>
        <dbReference type="Pfam" id="PF03446"/>
    </source>
</evidence>
<dbReference type="InterPro" id="IPR008927">
    <property type="entry name" value="6-PGluconate_DH-like_C_sf"/>
</dbReference>
<dbReference type="InterPro" id="IPR029154">
    <property type="entry name" value="HIBADH-like_NADP-bd"/>
</dbReference>
<dbReference type="GO" id="GO:0005739">
    <property type="term" value="C:mitochondrion"/>
    <property type="evidence" value="ECO:0007669"/>
    <property type="project" value="TreeGrafter"/>
</dbReference>
<dbReference type="Proteomes" id="UP000085678">
    <property type="component" value="Unplaced"/>
</dbReference>
<dbReference type="OrthoDB" id="435038at2759"/>
<dbReference type="Pfam" id="PF14833">
    <property type="entry name" value="NAD_binding_11"/>
    <property type="match status" value="1"/>
</dbReference>
<reference evidence="4" key="1">
    <citation type="submission" date="2025-08" db="UniProtKB">
        <authorList>
            <consortium name="RefSeq"/>
        </authorList>
    </citation>
    <scope>IDENTIFICATION</scope>
    <source>
        <tissue evidence="4">Gonads</tissue>
    </source>
</reference>